<evidence type="ECO:0000256" key="2">
    <source>
        <dbReference type="ARBA" id="ARBA00022723"/>
    </source>
</evidence>
<keyword evidence="8" id="KW-0472">Membrane</keyword>
<dbReference type="CDD" id="cd11386">
    <property type="entry name" value="MCP_signal"/>
    <property type="match status" value="1"/>
</dbReference>
<dbReference type="SUPFAM" id="SSF58104">
    <property type="entry name" value="Methyl-accepting chemotaxis protein (MCP) signaling domain"/>
    <property type="match status" value="1"/>
</dbReference>
<dbReference type="GO" id="GO:0004888">
    <property type="term" value="F:transmembrane signaling receptor activity"/>
    <property type="evidence" value="ECO:0007669"/>
    <property type="project" value="InterPro"/>
</dbReference>
<dbReference type="GO" id="GO:0006935">
    <property type="term" value="P:chemotaxis"/>
    <property type="evidence" value="ECO:0007669"/>
    <property type="project" value="InterPro"/>
</dbReference>
<dbReference type="AlphaFoldDB" id="A0A075WTL2"/>
<name>A0A075WTL2_9BACT</name>
<keyword evidence="7" id="KW-0349">Heme</keyword>
<protein>
    <submittedName>
        <fullName evidence="12">Chemotaxis protein</fullName>
    </submittedName>
</protein>
<evidence type="ECO:0000259" key="11">
    <source>
        <dbReference type="PROSITE" id="PS51007"/>
    </source>
</evidence>
<dbReference type="KEGG" id="tcm:HL41_02365"/>
<dbReference type="PROSITE" id="PS50111">
    <property type="entry name" value="CHEMOTAXIS_TRANSDUC_2"/>
    <property type="match status" value="1"/>
</dbReference>
<evidence type="ECO:0000256" key="5">
    <source>
        <dbReference type="ARBA" id="ARBA00029447"/>
    </source>
</evidence>
<dbReference type="Gene3D" id="1.20.120.30">
    <property type="entry name" value="Aspartate receptor, ligand-binding domain"/>
    <property type="match status" value="1"/>
</dbReference>
<dbReference type="GO" id="GO:0046872">
    <property type="term" value="F:metal ion binding"/>
    <property type="evidence" value="ECO:0007669"/>
    <property type="project" value="UniProtKB-KW"/>
</dbReference>
<feature type="domain" description="Cytochrome c" evidence="11">
    <location>
        <begin position="113"/>
        <end position="228"/>
    </location>
</feature>
<dbReference type="Pfam" id="PF13682">
    <property type="entry name" value="CZB"/>
    <property type="match status" value="1"/>
</dbReference>
<dbReference type="GO" id="GO:0020037">
    <property type="term" value="F:heme binding"/>
    <property type="evidence" value="ECO:0007669"/>
    <property type="project" value="InterPro"/>
</dbReference>
<keyword evidence="8" id="KW-0812">Transmembrane</keyword>
<evidence type="ECO:0000256" key="6">
    <source>
        <dbReference type="PROSITE-ProRule" id="PRU00284"/>
    </source>
</evidence>
<sequence length="650" mass="73181">MFDSLNKNLRLRWKLTIPLVLVLFIGIEITVFVTSYSLYYINLHQAKTKTFPHYAKAVKEALIKDMANPNYKELKNYYISSLGNVKVLRSPKLEAQFGENKEESFDLLSKEKEAVLAGKQLFIKEKDVLKGIYPLKAENRCLSCHKVNEGEVLGALVLTLPYNDIFSIITKTQITYGVLGFLGIIGGFLAVYIAYIVSHKPLDRLALVLQKMAEGDLTVKVPYIDYKDITGRVARSIHKLLTAFIELNEKSLSYSHRLAEATDENFKYVDKTSENTKQLATQASQIAAAIEEMTATIGDIAKNATSVSDLASQNIEVAFEAQTLSEESGRIVLKANQETMALKQVMDSLNQRAEEIDYIVQLIKDIADQTNLLALNATIEAARAGEHGKGFAVVADEIRKLADRTLKATQEIAEKIGNIQQDTHQAFTKMETTAKEVDNALASLEKVKQVLNQIVTSSQNVKDAISQIAAATEQQSVASEEISKNVEKVAKLSSEIDGFIEKLGQSIYHLILISSDLRHTATSVVTQKLKESLFDIFKGDHERMFLRVKSHLKGWDKLNPELIGNYESCGINKWYYGEEGAKFRNIPVFKEFEEVHKRCHLLAKELILAYDSRQTEKVKVLEQELEQNSQKLRDLLNKMEEIYLSELKKA</sequence>
<reference evidence="12 13" key="1">
    <citation type="journal article" date="2015" name="Genome Announc.">
        <title>Genome Sequence of a Sulfate-Reducing Thermophilic Bacterium, Thermodesulfobacterium commune DSM 2178T (Phylum Thermodesulfobacteria).</title>
        <authorList>
            <person name="Bhatnagar S."/>
            <person name="Badger J.H."/>
            <person name="Madupu R."/>
            <person name="Khouri H.M."/>
            <person name="O'Connor E.M."/>
            <person name="Robb F.T."/>
            <person name="Ward N.L."/>
            <person name="Eisen J.A."/>
        </authorList>
    </citation>
    <scope>NUCLEOTIDE SEQUENCE [LARGE SCALE GENOMIC DNA]</scope>
    <source>
        <strain evidence="12 13">DSM 2178</strain>
    </source>
</reference>
<dbReference type="PRINTS" id="PR00260">
    <property type="entry name" value="CHEMTRNSDUCR"/>
</dbReference>
<feature type="domain" description="HAMP" evidence="10">
    <location>
        <begin position="200"/>
        <end position="249"/>
    </location>
</feature>
<dbReference type="EMBL" id="CP008796">
    <property type="protein sequence ID" value="AIH03728.1"/>
    <property type="molecule type" value="Genomic_DNA"/>
</dbReference>
<organism evidence="12 13">
    <name type="scientific">Thermodesulfobacterium commune DSM 2178</name>
    <dbReference type="NCBI Taxonomy" id="289377"/>
    <lineage>
        <taxon>Bacteria</taxon>
        <taxon>Pseudomonadati</taxon>
        <taxon>Thermodesulfobacteriota</taxon>
        <taxon>Thermodesulfobacteria</taxon>
        <taxon>Thermodesulfobacteriales</taxon>
        <taxon>Thermodesulfobacteriaceae</taxon>
        <taxon>Thermodesulfobacterium</taxon>
    </lineage>
</organism>
<dbReference type="OrthoDB" id="9765597at2"/>
<evidence type="ECO:0000259" key="9">
    <source>
        <dbReference type="PROSITE" id="PS50111"/>
    </source>
</evidence>
<dbReference type="eggNOG" id="COG0840">
    <property type="taxonomic scope" value="Bacteria"/>
</dbReference>
<proteinExistence type="inferred from homology"/>
<keyword evidence="13" id="KW-1185">Reference proteome</keyword>
<dbReference type="GO" id="GO:0007165">
    <property type="term" value="P:signal transduction"/>
    <property type="evidence" value="ECO:0007669"/>
    <property type="project" value="UniProtKB-KW"/>
</dbReference>
<gene>
    <name evidence="12" type="ORF">HL41_02365</name>
</gene>
<dbReference type="PANTHER" id="PTHR32089">
    <property type="entry name" value="METHYL-ACCEPTING CHEMOTAXIS PROTEIN MCPB"/>
    <property type="match status" value="1"/>
</dbReference>
<evidence type="ECO:0000256" key="4">
    <source>
        <dbReference type="ARBA" id="ARBA00023224"/>
    </source>
</evidence>
<evidence type="ECO:0000259" key="10">
    <source>
        <dbReference type="PROSITE" id="PS50885"/>
    </source>
</evidence>
<keyword evidence="3 7" id="KW-0408">Iron</keyword>
<feature type="transmembrane region" description="Helical" evidence="8">
    <location>
        <begin position="174"/>
        <end position="195"/>
    </location>
</feature>
<dbReference type="FunFam" id="1.10.287.950:FF:000001">
    <property type="entry name" value="Methyl-accepting chemotaxis sensory transducer"/>
    <property type="match status" value="1"/>
</dbReference>
<feature type="domain" description="Methyl-accepting transducer" evidence="9">
    <location>
        <begin position="254"/>
        <end position="490"/>
    </location>
</feature>
<dbReference type="STRING" id="289377.HL41_02365"/>
<dbReference type="PaxDb" id="289377-HL41_02365"/>
<dbReference type="InterPro" id="IPR004090">
    <property type="entry name" value="Chemotax_Me-accpt_rcpt"/>
</dbReference>
<comment type="similarity">
    <text evidence="5">Belongs to the methyl-accepting chemotaxis (MCP) protein family.</text>
</comment>
<dbReference type="HOGENOM" id="CLU_000445_107_27_0"/>
<accession>A0A075WTL2</accession>
<evidence type="ECO:0000256" key="7">
    <source>
        <dbReference type="PROSITE-ProRule" id="PRU00433"/>
    </source>
</evidence>
<evidence type="ECO:0000256" key="8">
    <source>
        <dbReference type="SAM" id="Phobius"/>
    </source>
</evidence>
<dbReference type="GO" id="GO:0016020">
    <property type="term" value="C:membrane"/>
    <property type="evidence" value="ECO:0007669"/>
    <property type="project" value="UniProtKB-SubCell"/>
</dbReference>
<dbReference type="Proteomes" id="UP000028481">
    <property type="component" value="Chromosome"/>
</dbReference>
<keyword evidence="2 7" id="KW-0479">Metal-binding</keyword>
<feature type="transmembrane region" description="Helical" evidence="8">
    <location>
        <begin position="20"/>
        <end position="41"/>
    </location>
</feature>
<dbReference type="Pfam" id="PF00015">
    <property type="entry name" value="MCPsignal"/>
    <property type="match status" value="1"/>
</dbReference>
<keyword evidence="8" id="KW-1133">Transmembrane helix</keyword>
<dbReference type="InterPro" id="IPR004089">
    <property type="entry name" value="MCPsignal_dom"/>
</dbReference>
<dbReference type="Gene3D" id="1.10.287.950">
    <property type="entry name" value="Methyl-accepting chemotaxis protein"/>
    <property type="match status" value="1"/>
</dbReference>
<dbReference type="InterPro" id="IPR025991">
    <property type="entry name" value="Chemoreceptor_zinc-bind_dom"/>
</dbReference>
<evidence type="ECO:0000256" key="3">
    <source>
        <dbReference type="ARBA" id="ARBA00023004"/>
    </source>
</evidence>
<dbReference type="RefSeq" id="WP_038061087.1">
    <property type="nucleotide sequence ID" value="NZ_CP008796.1"/>
</dbReference>
<evidence type="ECO:0000256" key="1">
    <source>
        <dbReference type="ARBA" id="ARBA00004370"/>
    </source>
</evidence>
<dbReference type="GO" id="GO:0009055">
    <property type="term" value="F:electron transfer activity"/>
    <property type="evidence" value="ECO:0007669"/>
    <property type="project" value="InterPro"/>
</dbReference>
<dbReference type="InterPro" id="IPR009056">
    <property type="entry name" value="Cyt_c-like_dom"/>
</dbReference>
<evidence type="ECO:0000313" key="12">
    <source>
        <dbReference type="EMBL" id="AIH03728.1"/>
    </source>
</evidence>
<dbReference type="InterPro" id="IPR003660">
    <property type="entry name" value="HAMP_dom"/>
</dbReference>
<keyword evidence="4 6" id="KW-0807">Transducer</keyword>
<dbReference type="SMART" id="SM00283">
    <property type="entry name" value="MA"/>
    <property type="match status" value="1"/>
</dbReference>
<comment type="subcellular location">
    <subcellularLocation>
        <location evidence="1">Membrane</location>
    </subcellularLocation>
</comment>
<dbReference type="PROSITE" id="PS51007">
    <property type="entry name" value="CYTC"/>
    <property type="match status" value="1"/>
</dbReference>
<dbReference type="PROSITE" id="PS50885">
    <property type="entry name" value="HAMP"/>
    <property type="match status" value="1"/>
</dbReference>
<dbReference type="Gene3D" id="3.30.450.290">
    <property type="match status" value="1"/>
</dbReference>
<evidence type="ECO:0000313" key="13">
    <source>
        <dbReference type="Proteomes" id="UP000028481"/>
    </source>
</evidence>
<dbReference type="PANTHER" id="PTHR32089:SF112">
    <property type="entry name" value="LYSOZYME-LIKE PROTEIN-RELATED"/>
    <property type="match status" value="1"/>
</dbReference>
<dbReference type="CDD" id="cd06225">
    <property type="entry name" value="HAMP"/>
    <property type="match status" value="1"/>
</dbReference>